<dbReference type="EMBL" id="CAXAQS010000709">
    <property type="protein sequence ID" value="CAK9252811.1"/>
    <property type="molecule type" value="Genomic_DNA"/>
</dbReference>
<keyword evidence="2" id="KW-1185">Reference proteome</keyword>
<accession>A0ABP0VFV8</accession>
<evidence type="ECO:0000313" key="2">
    <source>
        <dbReference type="Proteomes" id="UP001497444"/>
    </source>
</evidence>
<sequence length="179" mass="20030">MPSHGVIHTPSFSIETTPSISTQGNNVIYPVHDLNRNCTSKNPNLTIIFFHGFAYGINDEWKQTWTTQSIGGRKKCICWSQMWIPKDLNDNVKILSLSYDSNVVASIHNDVTDIGKNLIQSLVINSRCDYLPLYGHLTPCHVFESYIIACILTSLNKLFVWNIIVLSNALGQIGGDCCL</sequence>
<proteinExistence type="predicted"/>
<protein>
    <submittedName>
        <fullName evidence="1">Uncharacterized protein</fullName>
    </submittedName>
</protein>
<gene>
    <name evidence="1" type="ORF">CSSPJE1EN1_LOCUS28189</name>
</gene>
<organism evidence="1 2">
    <name type="scientific">Sphagnum jensenii</name>
    <dbReference type="NCBI Taxonomy" id="128206"/>
    <lineage>
        <taxon>Eukaryota</taxon>
        <taxon>Viridiplantae</taxon>
        <taxon>Streptophyta</taxon>
        <taxon>Embryophyta</taxon>
        <taxon>Bryophyta</taxon>
        <taxon>Sphagnophytina</taxon>
        <taxon>Sphagnopsida</taxon>
        <taxon>Sphagnales</taxon>
        <taxon>Sphagnaceae</taxon>
        <taxon>Sphagnum</taxon>
    </lineage>
</organism>
<dbReference type="Proteomes" id="UP001497444">
    <property type="component" value="Unassembled WGS sequence"/>
</dbReference>
<name>A0ABP0VFV8_9BRYO</name>
<comment type="caution">
    <text evidence="1">The sequence shown here is derived from an EMBL/GenBank/DDBJ whole genome shotgun (WGS) entry which is preliminary data.</text>
</comment>
<evidence type="ECO:0000313" key="1">
    <source>
        <dbReference type="EMBL" id="CAK9252811.1"/>
    </source>
</evidence>
<reference evidence="1" key="1">
    <citation type="submission" date="2024-02" db="EMBL/GenBank/DDBJ databases">
        <authorList>
            <consortium name="ELIXIR-Norway"/>
            <consortium name="Elixir Norway"/>
        </authorList>
    </citation>
    <scope>NUCLEOTIDE SEQUENCE</scope>
</reference>